<accession>A0A2B7YE72</accession>
<dbReference type="InterPro" id="IPR004843">
    <property type="entry name" value="Calcineurin-like_PHP"/>
</dbReference>
<dbReference type="EMBL" id="PDNA01000044">
    <property type="protein sequence ID" value="PGH19836.1"/>
    <property type="molecule type" value="Genomic_DNA"/>
</dbReference>
<keyword evidence="3" id="KW-1185">Reference proteome</keyword>
<feature type="domain" description="Calcineurin-like phosphoesterase" evidence="1">
    <location>
        <begin position="6"/>
        <end position="235"/>
    </location>
</feature>
<gene>
    <name evidence="2" type="ORF">AJ80_03753</name>
</gene>
<organism evidence="2 3">
    <name type="scientific">Polytolypa hystricis (strain UAMH7299)</name>
    <dbReference type="NCBI Taxonomy" id="1447883"/>
    <lineage>
        <taxon>Eukaryota</taxon>
        <taxon>Fungi</taxon>
        <taxon>Dikarya</taxon>
        <taxon>Ascomycota</taxon>
        <taxon>Pezizomycotina</taxon>
        <taxon>Eurotiomycetes</taxon>
        <taxon>Eurotiomycetidae</taxon>
        <taxon>Onygenales</taxon>
        <taxon>Onygenales incertae sedis</taxon>
        <taxon>Polytolypa</taxon>
    </lineage>
</organism>
<proteinExistence type="predicted"/>
<dbReference type="GO" id="GO:0016787">
    <property type="term" value="F:hydrolase activity"/>
    <property type="evidence" value="ECO:0007669"/>
    <property type="project" value="InterPro"/>
</dbReference>
<protein>
    <recommendedName>
        <fullName evidence="1">Calcineurin-like phosphoesterase domain-containing protein</fullName>
    </recommendedName>
</protein>
<evidence type="ECO:0000259" key="1">
    <source>
        <dbReference type="Pfam" id="PF00149"/>
    </source>
</evidence>
<evidence type="ECO:0000313" key="2">
    <source>
        <dbReference type="EMBL" id="PGH19836.1"/>
    </source>
</evidence>
<dbReference type="PANTHER" id="PTHR37844:SF2">
    <property type="entry name" value="SER_THR PROTEIN PHOSPHATASE SUPERFAMILY (AFU_ORTHOLOGUE AFUA_1G14840)"/>
    <property type="match status" value="1"/>
</dbReference>
<dbReference type="InterPro" id="IPR029052">
    <property type="entry name" value="Metallo-depent_PP-like"/>
</dbReference>
<dbReference type="Gene3D" id="3.60.21.10">
    <property type="match status" value="1"/>
</dbReference>
<dbReference type="SUPFAM" id="SSF56300">
    <property type="entry name" value="Metallo-dependent phosphatases"/>
    <property type="match status" value="1"/>
</dbReference>
<dbReference type="Pfam" id="PF00149">
    <property type="entry name" value="Metallophos"/>
    <property type="match status" value="1"/>
</dbReference>
<dbReference type="AlphaFoldDB" id="A0A2B7YE72"/>
<sequence length="271" mass="30939">MAETKFQILSDLHLETPAAYDIFTINPKAPYLALLGDIGYVKDKGFLDFLRQQLQNFQIVFLLLGNHEPFESDLVEAKSVLNQFAVDMEKSRQEAKEEERLGEFIFLDQTRYDISPTVTVLGCTLFTHVVPEQSEAVSFGVNDFYRINNWSIEAHQKAHVSDRAWLNREVESISRVEPERKIVVLTHHCPCVNEEVVNPAHAKSNLSSGFMSNLSNDVCWKSANVKVWAFGHTHYNCDFKDAETGKRVLSNQRGYYFAQSKGFNGEKVVRV</sequence>
<dbReference type="OrthoDB" id="550558at2759"/>
<name>A0A2B7YE72_POLH7</name>
<dbReference type="PANTHER" id="PTHR37844">
    <property type="entry name" value="SER/THR PROTEIN PHOSPHATASE SUPERFAMILY (AFU_ORTHOLOGUE AFUA_1G14840)"/>
    <property type="match status" value="1"/>
</dbReference>
<comment type="caution">
    <text evidence="2">The sequence shown here is derived from an EMBL/GenBank/DDBJ whole genome shotgun (WGS) entry which is preliminary data.</text>
</comment>
<dbReference type="Proteomes" id="UP000224634">
    <property type="component" value="Unassembled WGS sequence"/>
</dbReference>
<evidence type="ECO:0000313" key="3">
    <source>
        <dbReference type="Proteomes" id="UP000224634"/>
    </source>
</evidence>
<reference evidence="2 3" key="1">
    <citation type="submission" date="2017-10" db="EMBL/GenBank/DDBJ databases">
        <title>Comparative genomics in systemic dimorphic fungi from Ajellomycetaceae.</title>
        <authorList>
            <person name="Munoz J.F."/>
            <person name="Mcewen J.G."/>
            <person name="Clay O.K."/>
            <person name="Cuomo C.A."/>
        </authorList>
    </citation>
    <scope>NUCLEOTIDE SEQUENCE [LARGE SCALE GENOMIC DNA]</scope>
    <source>
        <strain evidence="2 3">UAMH7299</strain>
    </source>
</reference>